<dbReference type="Proteomes" id="UP001600888">
    <property type="component" value="Unassembled WGS sequence"/>
</dbReference>
<accession>A0ABR4E6M6</accession>
<reference evidence="2 3" key="1">
    <citation type="submission" date="2024-03" db="EMBL/GenBank/DDBJ databases">
        <title>A high-quality draft genome sequence of Diaporthe vaccinii, a causative agent of upright dieback and viscid rot disease in cranberry plants.</title>
        <authorList>
            <person name="Sarrasin M."/>
            <person name="Lang B.F."/>
            <person name="Burger G."/>
        </authorList>
    </citation>
    <scope>NUCLEOTIDE SEQUENCE [LARGE SCALE GENOMIC DNA]</scope>
    <source>
        <strain evidence="2 3">IS7</strain>
    </source>
</reference>
<gene>
    <name evidence="2" type="ORF">FJTKL_15010</name>
</gene>
<organism evidence="2 3">
    <name type="scientific">Diaporthe vaccinii</name>
    <dbReference type="NCBI Taxonomy" id="105482"/>
    <lineage>
        <taxon>Eukaryota</taxon>
        <taxon>Fungi</taxon>
        <taxon>Dikarya</taxon>
        <taxon>Ascomycota</taxon>
        <taxon>Pezizomycotina</taxon>
        <taxon>Sordariomycetes</taxon>
        <taxon>Sordariomycetidae</taxon>
        <taxon>Diaporthales</taxon>
        <taxon>Diaporthaceae</taxon>
        <taxon>Diaporthe</taxon>
        <taxon>Diaporthe eres species complex</taxon>
    </lineage>
</organism>
<proteinExistence type="predicted"/>
<keyword evidence="3" id="KW-1185">Reference proteome</keyword>
<feature type="region of interest" description="Disordered" evidence="1">
    <location>
        <begin position="72"/>
        <end position="112"/>
    </location>
</feature>
<protein>
    <submittedName>
        <fullName evidence="2">Uncharacterized protein</fullName>
    </submittedName>
</protein>
<evidence type="ECO:0000256" key="1">
    <source>
        <dbReference type="SAM" id="MobiDB-lite"/>
    </source>
</evidence>
<name>A0ABR4E6M6_9PEZI</name>
<sequence>MPTLIKHHPFSNALKGSNAVTLTKRHPFSNALKESGTPKTVDYKSRMIRKIIIGSPVHDDVDFRENKATVLPDHSRRKPGPTKLPTDVTGKPEGIFEAHFPNSTEPVEMEYI</sequence>
<evidence type="ECO:0000313" key="3">
    <source>
        <dbReference type="Proteomes" id="UP001600888"/>
    </source>
</evidence>
<comment type="caution">
    <text evidence="2">The sequence shown here is derived from an EMBL/GenBank/DDBJ whole genome shotgun (WGS) entry which is preliminary data.</text>
</comment>
<evidence type="ECO:0000313" key="2">
    <source>
        <dbReference type="EMBL" id="KAL2278049.1"/>
    </source>
</evidence>
<dbReference type="EMBL" id="JBAWTH010000091">
    <property type="protein sequence ID" value="KAL2278049.1"/>
    <property type="molecule type" value="Genomic_DNA"/>
</dbReference>